<feature type="region of interest" description="Disordered" evidence="1">
    <location>
        <begin position="21"/>
        <end position="77"/>
    </location>
</feature>
<proteinExistence type="predicted"/>
<organism evidence="3 4">
    <name type="scientific">Globodera pallida</name>
    <name type="common">Potato cyst nematode worm</name>
    <name type="synonym">Heterodera pallida</name>
    <dbReference type="NCBI Taxonomy" id="36090"/>
    <lineage>
        <taxon>Eukaryota</taxon>
        <taxon>Metazoa</taxon>
        <taxon>Ecdysozoa</taxon>
        <taxon>Nematoda</taxon>
        <taxon>Chromadorea</taxon>
        <taxon>Rhabditida</taxon>
        <taxon>Tylenchina</taxon>
        <taxon>Tylenchomorpha</taxon>
        <taxon>Tylenchoidea</taxon>
        <taxon>Heteroderidae</taxon>
        <taxon>Heteroderinae</taxon>
        <taxon>Globodera</taxon>
    </lineage>
</organism>
<evidence type="ECO:0000256" key="1">
    <source>
        <dbReference type="SAM" id="MobiDB-lite"/>
    </source>
</evidence>
<dbReference type="Proteomes" id="UP000050741">
    <property type="component" value="Unassembled WGS sequence"/>
</dbReference>
<dbReference type="AlphaFoldDB" id="A0A183BWU2"/>
<reference evidence="3" key="2">
    <citation type="submission" date="2014-05" db="EMBL/GenBank/DDBJ databases">
        <title>The genome and life-stage specific transcriptomes of Globodera pallida elucidate key aspects of plant parasitism by a cyst nematode.</title>
        <authorList>
            <person name="Cotton J.A."/>
            <person name="Lilley C.J."/>
            <person name="Jones L.M."/>
            <person name="Kikuchi T."/>
            <person name="Reid A.J."/>
            <person name="Thorpe P."/>
            <person name="Tsai I.J."/>
            <person name="Beasley H."/>
            <person name="Blok V."/>
            <person name="Cock P.J.A."/>
            <person name="Van den Akker S.E."/>
            <person name="Holroyd N."/>
            <person name="Hunt M."/>
            <person name="Mantelin S."/>
            <person name="Naghra H."/>
            <person name="Pain A."/>
            <person name="Palomares-Rius J.E."/>
            <person name="Zarowiecki M."/>
            <person name="Berriman M."/>
            <person name="Jones J.T."/>
            <person name="Urwin P.E."/>
        </authorList>
    </citation>
    <scope>NUCLEOTIDE SEQUENCE [LARGE SCALE GENOMIC DNA]</scope>
    <source>
        <strain evidence="3">Lindley</strain>
    </source>
</reference>
<name>A0A183BWU2_GLOPA</name>
<feature type="chain" id="PRO_5008146720" evidence="2">
    <location>
        <begin position="21"/>
        <end position="77"/>
    </location>
</feature>
<evidence type="ECO:0000256" key="2">
    <source>
        <dbReference type="SAM" id="SignalP"/>
    </source>
</evidence>
<evidence type="ECO:0000313" key="3">
    <source>
        <dbReference type="Proteomes" id="UP000050741"/>
    </source>
</evidence>
<keyword evidence="2" id="KW-0732">Signal</keyword>
<protein>
    <submittedName>
        <fullName evidence="4">Secreted protein</fullName>
    </submittedName>
</protein>
<reference evidence="3" key="1">
    <citation type="submission" date="2013-12" db="EMBL/GenBank/DDBJ databases">
        <authorList>
            <person name="Aslett M."/>
        </authorList>
    </citation>
    <scope>NUCLEOTIDE SEQUENCE [LARGE SCALE GENOMIC DNA]</scope>
    <source>
        <strain evidence="3">Lindley</strain>
    </source>
</reference>
<keyword evidence="3" id="KW-1185">Reference proteome</keyword>
<accession>A0A183BWU2</accession>
<feature type="compositionally biased region" description="Polar residues" evidence="1">
    <location>
        <begin position="35"/>
        <end position="65"/>
    </location>
</feature>
<evidence type="ECO:0000313" key="4">
    <source>
        <dbReference type="WBParaSite" id="GPLIN_000508100"/>
    </source>
</evidence>
<feature type="signal peptide" evidence="2">
    <location>
        <begin position="1"/>
        <end position="20"/>
    </location>
</feature>
<reference evidence="4" key="3">
    <citation type="submission" date="2016-06" db="UniProtKB">
        <authorList>
            <consortium name="WormBaseParasite"/>
        </authorList>
    </citation>
    <scope>IDENTIFICATION</scope>
</reference>
<sequence length="77" mass="8020">MHFCLLVSATFVLLMAASVAESGRGKVKKDGPTGGSRNAQRQQGGSKKNSQTESKTENAGTSQVGKTGLKNLNALIK</sequence>
<dbReference type="WBParaSite" id="GPLIN_000508100">
    <property type="protein sequence ID" value="GPLIN_000508100"/>
    <property type="gene ID" value="GPLIN_000508100"/>
</dbReference>